<reference evidence="2 3" key="1">
    <citation type="submission" date="2022-08" db="EMBL/GenBank/DDBJ databases">
        <title>Myroides zhujiangensis sp. nov., a novel bacterium isolated from sediment in the Pearl River Estuary.</title>
        <authorList>
            <person name="Cui L."/>
        </authorList>
    </citation>
    <scope>NUCLEOTIDE SEQUENCE [LARGE SCALE GENOMIC DNA]</scope>
    <source>
        <strain evidence="2 3">SCSIO 72103</strain>
    </source>
</reference>
<dbReference type="InterPro" id="IPR003772">
    <property type="entry name" value="YceD"/>
</dbReference>
<dbReference type="RefSeq" id="WP_257500645.1">
    <property type="nucleotide sequence ID" value="NZ_CP102382.1"/>
</dbReference>
<evidence type="ECO:0000256" key="1">
    <source>
        <dbReference type="SAM" id="MobiDB-lite"/>
    </source>
</evidence>
<protein>
    <submittedName>
        <fullName evidence="2">DUF177 domain-containing protein</fullName>
    </submittedName>
</protein>
<feature type="compositionally biased region" description="Acidic residues" evidence="1">
    <location>
        <begin position="156"/>
        <end position="177"/>
    </location>
</feature>
<sequence>MINEKDFLIQFSGLKQGTHRFEYTIENDFFNLFNYSEFNSTNLQVTVDLLKKQTMLELDFSHKGTVNVPCDVTNEDFDLPIEGNLKILVKFGDTFNDENEDLLILPHGEFQVNVAQYIYEMIVLSVPYKRVHPDIATNDEEELGDDLDFLDSDDLEMINEDDFSEDETNESEPDENSDNNKETDPRWDKLKKLLTDK</sequence>
<feature type="region of interest" description="Disordered" evidence="1">
    <location>
        <begin position="156"/>
        <end position="197"/>
    </location>
</feature>
<evidence type="ECO:0000313" key="3">
    <source>
        <dbReference type="Proteomes" id="UP001317001"/>
    </source>
</evidence>
<gene>
    <name evidence="2" type="ORF">NPX36_06750</name>
</gene>
<accession>A0ABY5NW07</accession>
<dbReference type="EMBL" id="CP102382">
    <property type="protein sequence ID" value="UUV22734.1"/>
    <property type="molecule type" value="Genomic_DNA"/>
</dbReference>
<feature type="compositionally biased region" description="Basic and acidic residues" evidence="1">
    <location>
        <begin position="178"/>
        <end position="197"/>
    </location>
</feature>
<proteinExistence type="predicted"/>
<dbReference type="Proteomes" id="UP001317001">
    <property type="component" value="Chromosome"/>
</dbReference>
<dbReference type="Pfam" id="PF02620">
    <property type="entry name" value="YceD"/>
    <property type="match status" value="1"/>
</dbReference>
<evidence type="ECO:0000313" key="2">
    <source>
        <dbReference type="EMBL" id="UUV22734.1"/>
    </source>
</evidence>
<organism evidence="2 3">
    <name type="scientific">Paenimyroides aestuarii</name>
    <dbReference type="NCBI Taxonomy" id="2968490"/>
    <lineage>
        <taxon>Bacteria</taxon>
        <taxon>Pseudomonadati</taxon>
        <taxon>Bacteroidota</taxon>
        <taxon>Flavobacteriia</taxon>
        <taxon>Flavobacteriales</taxon>
        <taxon>Flavobacteriaceae</taxon>
        <taxon>Paenimyroides</taxon>
    </lineage>
</organism>
<keyword evidence="3" id="KW-1185">Reference proteome</keyword>
<name>A0ABY5NW07_9FLAO</name>